<organism evidence="8 9">
    <name type="scientific">Zingiber officinale</name>
    <name type="common">Ginger</name>
    <name type="synonym">Amomum zingiber</name>
    <dbReference type="NCBI Taxonomy" id="94328"/>
    <lineage>
        <taxon>Eukaryota</taxon>
        <taxon>Viridiplantae</taxon>
        <taxon>Streptophyta</taxon>
        <taxon>Embryophyta</taxon>
        <taxon>Tracheophyta</taxon>
        <taxon>Spermatophyta</taxon>
        <taxon>Magnoliopsida</taxon>
        <taxon>Liliopsida</taxon>
        <taxon>Zingiberales</taxon>
        <taxon>Zingiberaceae</taxon>
        <taxon>Zingiber</taxon>
    </lineage>
</organism>
<proteinExistence type="inferred from homology"/>
<reference evidence="8 9" key="1">
    <citation type="submission" date="2020-08" db="EMBL/GenBank/DDBJ databases">
        <title>Plant Genome Project.</title>
        <authorList>
            <person name="Zhang R.-G."/>
        </authorList>
    </citation>
    <scope>NUCLEOTIDE SEQUENCE [LARGE SCALE GENOMIC DNA]</scope>
    <source>
        <tissue evidence="8">Rhizome</tissue>
    </source>
</reference>
<comment type="subcellular location">
    <subcellularLocation>
        <location evidence="1">Nucleus</location>
    </subcellularLocation>
</comment>
<dbReference type="InterPro" id="IPR036638">
    <property type="entry name" value="HLH_DNA-bd_sf"/>
</dbReference>
<dbReference type="GO" id="GO:0046983">
    <property type="term" value="F:protein dimerization activity"/>
    <property type="evidence" value="ECO:0007669"/>
    <property type="project" value="InterPro"/>
</dbReference>
<evidence type="ECO:0000313" key="9">
    <source>
        <dbReference type="Proteomes" id="UP000734854"/>
    </source>
</evidence>
<keyword evidence="3" id="KW-0805">Transcription regulation</keyword>
<evidence type="ECO:0000256" key="3">
    <source>
        <dbReference type="ARBA" id="ARBA00023015"/>
    </source>
</evidence>
<feature type="domain" description="BHLH" evidence="7">
    <location>
        <begin position="132"/>
        <end position="181"/>
    </location>
</feature>
<comment type="similarity">
    <text evidence="2">Belongs to the bHLH protein family.</text>
</comment>
<keyword evidence="4" id="KW-0804">Transcription</keyword>
<feature type="region of interest" description="Disordered" evidence="6">
    <location>
        <begin position="69"/>
        <end position="95"/>
    </location>
</feature>
<keyword evidence="9" id="KW-1185">Reference proteome</keyword>
<protein>
    <recommendedName>
        <fullName evidence="7">BHLH domain-containing protein</fullName>
    </recommendedName>
</protein>
<dbReference type="Gene3D" id="4.10.280.10">
    <property type="entry name" value="Helix-loop-helix DNA-binding domain"/>
    <property type="match status" value="1"/>
</dbReference>
<comment type="caution">
    <text evidence="8">The sequence shown here is derived from an EMBL/GenBank/DDBJ whole genome shotgun (WGS) entry which is preliminary data.</text>
</comment>
<dbReference type="Pfam" id="PF00010">
    <property type="entry name" value="HLH"/>
    <property type="match status" value="1"/>
</dbReference>
<dbReference type="Pfam" id="PF22754">
    <property type="entry name" value="bHLH-TF_ACT-like_plant"/>
    <property type="match status" value="1"/>
</dbReference>
<dbReference type="GO" id="GO:0005634">
    <property type="term" value="C:nucleus"/>
    <property type="evidence" value="ECO:0007669"/>
    <property type="project" value="UniProtKB-SubCell"/>
</dbReference>
<evidence type="ECO:0000259" key="7">
    <source>
        <dbReference type="PROSITE" id="PS50888"/>
    </source>
</evidence>
<feature type="region of interest" description="Disordered" evidence="6">
    <location>
        <begin position="108"/>
        <end position="135"/>
    </location>
</feature>
<feature type="region of interest" description="Disordered" evidence="6">
    <location>
        <begin position="205"/>
        <end position="225"/>
    </location>
</feature>
<evidence type="ECO:0000256" key="6">
    <source>
        <dbReference type="SAM" id="MobiDB-lite"/>
    </source>
</evidence>
<dbReference type="SMART" id="SM00353">
    <property type="entry name" value="HLH"/>
    <property type="match status" value="1"/>
</dbReference>
<dbReference type="Proteomes" id="UP000734854">
    <property type="component" value="Unassembled WGS sequence"/>
</dbReference>
<evidence type="ECO:0000256" key="5">
    <source>
        <dbReference type="ARBA" id="ARBA00023242"/>
    </source>
</evidence>
<dbReference type="SUPFAM" id="SSF47459">
    <property type="entry name" value="HLH, helix-loop-helix DNA-binding domain"/>
    <property type="match status" value="1"/>
</dbReference>
<keyword evidence="5" id="KW-0539">Nucleus</keyword>
<evidence type="ECO:0000313" key="8">
    <source>
        <dbReference type="EMBL" id="KAG6505264.1"/>
    </source>
</evidence>
<evidence type="ECO:0000256" key="2">
    <source>
        <dbReference type="ARBA" id="ARBA00005510"/>
    </source>
</evidence>
<dbReference type="InterPro" id="IPR052610">
    <property type="entry name" value="bHLH_transcription_regulator"/>
</dbReference>
<evidence type="ECO:0000256" key="4">
    <source>
        <dbReference type="ARBA" id="ARBA00023163"/>
    </source>
</evidence>
<gene>
    <name evidence="8" type="ORF">ZIOFF_037618</name>
</gene>
<dbReference type="PANTHER" id="PTHR45959">
    <property type="entry name" value="BHLH TRANSCRIPTION FACTOR"/>
    <property type="match status" value="1"/>
</dbReference>
<evidence type="ECO:0000256" key="1">
    <source>
        <dbReference type="ARBA" id="ARBA00004123"/>
    </source>
</evidence>
<dbReference type="InterPro" id="IPR011598">
    <property type="entry name" value="bHLH_dom"/>
</dbReference>
<dbReference type="InterPro" id="IPR054502">
    <property type="entry name" value="bHLH-TF_ACT-like_plant"/>
</dbReference>
<dbReference type="AlphaFoldDB" id="A0A8J5GJX2"/>
<feature type="compositionally biased region" description="Polar residues" evidence="6">
    <location>
        <begin position="69"/>
        <end position="84"/>
    </location>
</feature>
<accession>A0A8J5GJX2</accession>
<dbReference type="PANTHER" id="PTHR45959:SF2">
    <property type="entry name" value="BHLH TRANSCRIPTION FACTOR"/>
    <property type="match status" value="1"/>
</dbReference>
<dbReference type="PROSITE" id="PS50888">
    <property type="entry name" value="BHLH"/>
    <property type="match status" value="1"/>
</dbReference>
<sequence>MEALASPFYSDMGMDHSFLEQWELTSLAHEFNAEEHLGVALRHDLERCPSSESHSSYASVRPPKKIAKTNSWSSCTTTELNSVPPTDASASGPKILSFGNPDCAFRGGRVSKPKEEMDVPVARGPKRGRTTSHNQEHIIAERKRREKLSQRFIALSAIVPGLKKKDKASVLGDGIKYLKQLQEKVQSLEDQIAKRNVESAVLVRNSQLSSDDDSSSCDENCNEGHGESLPEIEARVCDKSVLIKIHCENKKGALVRVISEIEKLRLSVMSTSGMTFTGASLDITMEEEFCITAKDLVKKLNSAFRQFL</sequence>
<name>A0A8J5GJX2_ZINOF</name>
<dbReference type="EMBL" id="JACMSC010000010">
    <property type="protein sequence ID" value="KAG6505264.1"/>
    <property type="molecule type" value="Genomic_DNA"/>
</dbReference>